<evidence type="ECO:0000313" key="1">
    <source>
        <dbReference type="EMBL" id="KAJ8991329.1"/>
    </source>
</evidence>
<evidence type="ECO:0000313" key="2">
    <source>
        <dbReference type="Proteomes" id="UP001161757"/>
    </source>
</evidence>
<dbReference type="InterPro" id="IPR036010">
    <property type="entry name" value="2Fe-2S_ferredoxin-like_sf"/>
</dbReference>
<dbReference type="AlphaFoldDB" id="A0AAN6EV91"/>
<protein>
    <submittedName>
        <fullName evidence="1">Uncharacterized protein</fullName>
    </submittedName>
</protein>
<sequence>MMVMAGLWVSDQMQDFSIASKLQAFSQRHYDSGQNPAITLLQILVAGGKSVTDPSKCRHLLCGSCAVLVRREQLFVASTSWPSRRQGHLVGGHALVVIMTGNTGQRSCV</sequence>
<reference evidence="1" key="1">
    <citation type="submission" date="2023-01" db="EMBL/GenBank/DDBJ databases">
        <title>Exophiala dermititidis isolated from Cystic Fibrosis Patient.</title>
        <authorList>
            <person name="Kurbessoian T."/>
            <person name="Crocker A."/>
            <person name="Murante D."/>
            <person name="Hogan D.A."/>
            <person name="Stajich J.E."/>
        </authorList>
    </citation>
    <scope>NUCLEOTIDE SEQUENCE</scope>
    <source>
        <strain evidence="1">Ex8</strain>
    </source>
</reference>
<dbReference type="SUPFAM" id="SSF54292">
    <property type="entry name" value="2Fe-2S ferredoxin-like"/>
    <property type="match status" value="1"/>
</dbReference>
<comment type="caution">
    <text evidence="1">The sequence shown here is derived from an EMBL/GenBank/DDBJ whole genome shotgun (WGS) entry which is preliminary data.</text>
</comment>
<name>A0AAN6EV91_EXODE</name>
<organism evidence="1 2">
    <name type="scientific">Exophiala dermatitidis</name>
    <name type="common">Black yeast-like fungus</name>
    <name type="synonym">Wangiella dermatitidis</name>
    <dbReference type="NCBI Taxonomy" id="5970"/>
    <lineage>
        <taxon>Eukaryota</taxon>
        <taxon>Fungi</taxon>
        <taxon>Dikarya</taxon>
        <taxon>Ascomycota</taxon>
        <taxon>Pezizomycotina</taxon>
        <taxon>Eurotiomycetes</taxon>
        <taxon>Chaetothyriomycetidae</taxon>
        <taxon>Chaetothyriales</taxon>
        <taxon>Herpotrichiellaceae</taxon>
        <taxon>Exophiala</taxon>
    </lineage>
</organism>
<dbReference type="Proteomes" id="UP001161757">
    <property type="component" value="Unassembled WGS sequence"/>
</dbReference>
<gene>
    <name evidence="1" type="ORF">HRR80_004671</name>
</gene>
<dbReference type="EMBL" id="JAJGCB010000008">
    <property type="protein sequence ID" value="KAJ8991329.1"/>
    <property type="molecule type" value="Genomic_DNA"/>
</dbReference>
<dbReference type="GO" id="GO:0051536">
    <property type="term" value="F:iron-sulfur cluster binding"/>
    <property type="evidence" value="ECO:0007669"/>
    <property type="project" value="InterPro"/>
</dbReference>
<proteinExistence type="predicted"/>
<accession>A0AAN6EV91</accession>